<feature type="compositionally biased region" description="Gly residues" evidence="1">
    <location>
        <begin position="149"/>
        <end position="158"/>
    </location>
</feature>
<feature type="region of interest" description="Disordered" evidence="1">
    <location>
        <begin position="128"/>
        <end position="192"/>
    </location>
</feature>
<evidence type="ECO:0000256" key="1">
    <source>
        <dbReference type="SAM" id="MobiDB-lite"/>
    </source>
</evidence>
<gene>
    <name evidence="2" type="ORF">CYMTET_12132</name>
</gene>
<dbReference type="EMBL" id="LGRX02004578">
    <property type="protein sequence ID" value="KAK3280011.1"/>
    <property type="molecule type" value="Genomic_DNA"/>
</dbReference>
<comment type="caution">
    <text evidence="2">The sequence shown here is derived from an EMBL/GenBank/DDBJ whole genome shotgun (WGS) entry which is preliminary data.</text>
</comment>
<accession>A0AAE0GMB4</accession>
<reference evidence="2 3" key="1">
    <citation type="journal article" date="2015" name="Genome Biol. Evol.">
        <title>Comparative Genomics of a Bacterivorous Green Alga Reveals Evolutionary Causalities and Consequences of Phago-Mixotrophic Mode of Nutrition.</title>
        <authorList>
            <person name="Burns J.A."/>
            <person name="Paasch A."/>
            <person name="Narechania A."/>
            <person name="Kim E."/>
        </authorList>
    </citation>
    <scope>NUCLEOTIDE SEQUENCE [LARGE SCALE GENOMIC DNA]</scope>
    <source>
        <strain evidence="2 3">PLY_AMNH</strain>
    </source>
</reference>
<feature type="compositionally biased region" description="Polar residues" evidence="1">
    <location>
        <begin position="160"/>
        <end position="171"/>
    </location>
</feature>
<evidence type="ECO:0000313" key="2">
    <source>
        <dbReference type="EMBL" id="KAK3280011.1"/>
    </source>
</evidence>
<proteinExistence type="predicted"/>
<name>A0AAE0GMB4_9CHLO</name>
<protein>
    <submittedName>
        <fullName evidence="2">Uncharacterized protein</fullName>
    </submittedName>
</protein>
<organism evidence="2 3">
    <name type="scientific">Cymbomonas tetramitiformis</name>
    <dbReference type="NCBI Taxonomy" id="36881"/>
    <lineage>
        <taxon>Eukaryota</taxon>
        <taxon>Viridiplantae</taxon>
        <taxon>Chlorophyta</taxon>
        <taxon>Pyramimonadophyceae</taxon>
        <taxon>Pyramimonadales</taxon>
        <taxon>Pyramimonadaceae</taxon>
        <taxon>Cymbomonas</taxon>
    </lineage>
</organism>
<dbReference type="AlphaFoldDB" id="A0AAE0GMB4"/>
<sequence length="192" mass="20647">MVSVCMDATKLSSQLQFDRRRGAVVGGTVDQGIAKLVVSDGTEYHQFLEQTTQIVEADQVNVLSMSRHRPGSCAMEIALCPHRHCRSDLRKEQQGAPLQAYNGVSEFWRANKVLNAISTHHTIVSFGADAGTEGTPPPTTTRHWLRDTQGGGESGGCCGRNSSLSEFSSMSAKAMDSRLVSGAQAPPDTTKP</sequence>
<dbReference type="Proteomes" id="UP001190700">
    <property type="component" value="Unassembled WGS sequence"/>
</dbReference>
<keyword evidence="3" id="KW-1185">Reference proteome</keyword>
<evidence type="ECO:0000313" key="3">
    <source>
        <dbReference type="Proteomes" id="UP001190700"/>
    </source>
</evidence>